<feature type="compositionally biased region" description="Polar residues" evidence="1">
    <location>
        <begin position="1"/>
        <end position="23"/>
    </location>
</feature>
<evidence type="ECO:0000313" key="2">
    <source>
        <dbReference type="EMBL" id="JAE07661.1"/>
    </source>
</evidence>
<proteinExistence type="predicted"/>
<protein>
    <submittedName>
        <fullName evidence="2">Uncharacterized protein</fullName>
    </submittedName>
</protein>
<reference evidence="2" key="1">
    <citation type="submission" date="2014-09" db="EMBL/GenBank/DDBJ databases">
        <authorList>
            <person name="Magalhaes I.L.F."/>
            <person name="Oliveira U."/>
            <person name="Santos F.R."/>
            <person name="Vidigal T.H.D.A."/>
            <person name="Brescovit A.D."/>
            <person name="Santos A.J."/>
        </authorList>
    </citation>
    <scope>NUCLEOTIDE SEQUENCE</scope>
    <source>
        <tissue evidence="2">Shoot tissue taken approximately 20 cm above the soil surface</tissue>
    </source>
</reference>
<dbReference type="AlphaFoldDB" id="A0A0A9FC24"/>
<accession>A0A0A9FC24</accession>
<dbReference type="EMBL" id="GBRH01190235">
    <property type="protein sequence ID" value="JAE07661.1"/>
    <property type="molecule type" value="Transcribed_RNA"/>
</dbReference>
<reference evidence="2" key="2">
    <citation type="journal article" date="2015" name="Data Brief">
        <title>Shoot transcriptome of the giant reed, Arundo donax.</title>
        <authorList>
            <person name="Barrero R.A."/>
            <person name="Guerrero F.D."/>
            <person name="Moolhuijzen P."/>
            <person name="Goolsby J.A."/>
            <person name="Tidwell J."/>
            <person name="Bellgard S.E."/>
            <person name="Bellgard M.I."/>
        </authorList>
    </citation>
    <scope>NUCLEOTIDE SEQUENCE</scope>
    <source>
        <tissue evidence="2">Shoot tissue taken approximately 20 cm above the soil surface</tissue>
    </source>
</reference>
<evidence type="ECO:0000256" key="1">
    <source>
        <dbReference type="SAM" id="MobiDB-lite"/>
    </source>
</evidence>
<sequence length="60" mass="7110">MPRDSSVFTCSSRASPRNKTMQHAPSYKTENRRQVHESLHHISTCLAYPRQIKYKNIRQH</sequence>
<feature type="region of interest" description="Disordered" evidence="1">
    <location>
        <begin position="1"/>
        <end position="28"/>
    </location>
</feature>
<organism evidence="2">
    <name type="scientific">Arundo donax</name>
    <name type="common">Giant reed</name>
    <name type="synonym">Donax arundinaceus</name>
    <dbReference type="NCBI Taxonomy" id="35708"/>
    <lineage>
        <taxon>Eukaryota</taxon>
        <taxon>Viridiplantae</taxon>
        <taxon>Streptophyta</taxon>
        <taxon>Embryophyta</taxon>
        <taxon>Tracheophyta</taxon>
        <taxon>Spermatophyta</taxon>
        <taxon>Magnoliopsida</taxon>
        <taxon>Liliopsida</taxon>
        <taxon>Poales</taxon>
        <taxon>Poaceae</taxon>
        <taxon>PACMAD clade</taxon>
        <taxon>Arundinoideae</taxon>
        <taxon>Arundineae</taxon>
        <taxon>Arundo</taxon>
    </lineage>
</organism>
<name>A0A0A9FC24_ARUDO</name>